<feature type="transmembrane region" description="Helical" evidence="1">
    <location>
        <begin position="87"/>
        <end position="112"/>
    </location>
</feature>
<reference evidence="2 3" key="1">
    <citation type="journal article" date="2007" name="Appl. Environ. Microbiol.">
        <title>Rhizobial factors required for stem nodule maturation and maintenance in Sesbania rostrata-Azorhizobium caulinodans ORS571 symbiosis.</title>
        <authorList>
            <person name="Suzuki S."/>
            <person name="Aono T."/>
            <person name="Lee KB."/>
            <person name="Suzuki T."/>
            <person name="Liu CT."/>
            <person name="Miwa H."/>
            <person name="Wakao S."/>
            <person name="Iki T."/>
            <person name="Oyaizu H."/>
        </authorList>
    </citation>
    <scope>NUCLEOTIDE SEQUENCE [LARGE SCALE GENOMIC DNA]</scope>
    <source>
        <strain evidence="3">ATCC 43989 / DSM 5975 / JCM 20966 / LMG 6465 / NBRC 14845 / NCIMB 13405 / ORS 571</strain>
    </source>
</reference>
<keyword evidence="1" id="KW-1133">Transmembrane helix</keyword>
<dbReference type="KEGG" id="azc:AZC_1432"/>
<evidence type="ECO:0000313" key="2">
    <source>
        <dbReference type="EMBL" id="BAF87430.1"/>
    </source>
</evidence>
<evidence type="ECO:0000256" key="1">
    <source>
        <dbReference type="SAM" id="Phobius"/>
    </source>
</evidence>
<dbReference type="eggNOG" id="ENOG50317EK">
    <property type="taxonomic scope" value="Bacteria"/>
</dbReference>
<keyword evidence="1" id="KW-0472">Membrane</keyword>
<reference evidence="2 3" key="6">
    <citation type="journal article" date="2011" name="Appl. Environ. Microbiol.">
        <title>Involvement of the azorhizobial chromosome partition gene (parA) in the onset of bacteroid differentiation during Sesbania rostrata stem nodule development.</title>
        <authorList>
            <person name="Liu CT."/>
            <person name="Lee KB."/>
            <person name="Wang YS."/>
            <person name="Peng MH."/>
            <person name="Lee KT."/>
            <person name="Suzuki S."/>
            <person name="Suzuki T."/>
            <person name="Oyaizu H."/>
        </authorList>
    </citation>
    <scope>NUCLEOTIDE SEQUENCE [LARGE SCALE GENOMIC DNA]</scope>
    <source>
        <strain evidence="3">ATCC 43989 / DSM 5975 / JCM 20966 / LMG 6465 / NBRC 14845 / NCIMB 13405 / ORS 571</strain>
    </source>
</reference>
<dbReference type="Proteomes" id="UP000000270">
    <property type="component" value="Chromosome"/>
</dbReference>
<reference evidence="2 3" key="4">
    <citation type="journal article" date="2009" name="Appl. Environ. Microbiol.">
        <title>Comparative genome-wide transcriptional profiling of Azorhizobium caulinodans ORS571 grown under free-living and symbiotic conditions.</title>
        <authorList>
            <person name="Tsukada S."/>
            <person name="Aono T."/>
            <person name="Akiba N."/>
            <person name="Lee KB."/>
            <person name="Liu CT."/>
            <person name="Toyazaki H."/>
            <person name="Oyaizu H."/>
        </authorList>
    </citation>
    <scope>NUCLEOTIDE SEQUENCE [LARGE SCALE GENOMIC DNA]</scope>
    <source>
        <strain evidence="3">ATCC 43989 / DSM 5975 / JCM 20966 / LMG 6465 / NBRC 14845 / NCIMB 13405 / ORS 571</strain>
    </source>
</reference>
<protein>
    <submittedName>
        <fullName evidence="2">Putative integral membrane protein</fullName>
    </submittedName>
</protein>
<name>A8HWV8_AZOC5</name>
<sequence>MTAMDDVTFARALHVLAVLHWIGGLAFVTLVVLPLSRVLLGVQGAVLFEAIEKRFSEQVRWSVPLAGLTGLWMIVRLDLWSRFRDPAFWWMHAMVGLWLLFMLLLFVIEPILHRWVVSMARHAPPPTLRRITFLHRALLSVAALTVVGAVAGAHGLFLF</sequence>
<gene>
    <name evidence="2" type="ordered locus">AZC_1432</name>
</gene>
<reference evidence="3" key="2">
    <citation type="submission" date="2007-04" db="EMBL/GenBank/DDBJ databases">
        <title>Complete genome sequence of the nitrogen-fixing bacterium Azorhizobium caulinodans ORS571.</title>
        <authorList>
            <person name="Lee K.B."/>
            <person name="Backer P.D."/>
            <person name="Aono T."/>
            <person name="Liu C.T."/>
            <person name="Suzuki S."/>
            <person name="Suzuki T."/>
            <person name="Kaneko T."/>
            <person name="Yamada M."/>
            <person name="Tabata S."/>
            <person name="Kupfer D.M."/>
            <person name="Najar F.Z."/>
            <person name="Wiley G.B."/>
            <person name="Roe B."/>
            <person name="Binnewies T."/>
            <person name="Ussery D."/>
            <person name="Vereecke D."/>
            <person name="Gevers D."/>
            <person name="Holsters M."/>
            <person name="Oyaizu H."/>
        </authorList>
    </citation>
    <scope>NUCLEOTIDE SEQUENCE [LARGE SCALE GENOMIC DNA]</scope>
    <source>
        <strain evidence="3">ATCC 43989 / DSM 5975 / JCM 20966 / LMG 6465 / NBRC 14845 / NCIMB 13405 / ORS 571</strain>
    </source>
</reference>
<evidence type="ECO:0000313" key="3">
    <source>
        <dbReference type="Proteomes" id="UP000000270"/>
    </source>
</evidence>
<reference evidence="2 3" key="5">
    <citation type="journal article" date="2010" name="Appl. Environ. Microbiol.">
        <title>phrR-like gene praR of Azorhizobium caulinodans ORS571 is essential for symbiosis with Sesbania rostrata and is involved in expression of reb genes.</title>
        <authorList>
            <person name="Akiba N."/>
            <person name="Aono T."/>
            <person name="Toyazaki H."/>
            <person name="Sato S."/>
            <person name="Oyaizu H."/>
        </authorList>
    </citation>
    <scope>NUCLEOTIDE SEQUENCE [LARGE SCALE GENOMIC DNA]</scope>
    <source>
        <strain evidence="3">ATCC 43989 / DSM 5975 / JCM 20966 / LMG 6465 / NBRC 14845 / NCIMB 13405 / ORS 571</strain>
    </source>
</reference>
<feature type="transmembrane region" description="Helical" evidence="1">
    <location>
        <begin position="12"/>
        <end position="40"/>
    </location>
</feature>
<feature type="transmembrane region" description="Helical" evidence="1">
    <location>
        <begin position="133"/>
        <end position="157"/>
    </location>
</feature>
<dbReference type="AlphaFoldDB" id="A8HWV8"/>
<reference evidence="2 3" key="3">
    <citation type="journal article" date="2008" name="BMC Genomics">
        <title>The genome of the versatile nitrogen fixer Azorhizobium caulinodans ORS571.</title>
        <authorList>
            <person name="Lee KB."/>
            <person name="Backer P.D."/>
            <person name="Aono T."/>
            <person name="Liu CT."/>
            <person name="Suzuki S."/>
            <person name="Suzuki T."/>
            <person name="Kaneko T."/>
            <person name="Yamada M."/>
            <person name="Tabata S."/>
            <person name="Kupfer D.M."/>
            <person name="Najar F.Z."/>
            <person name="Wiley G.B."/>
            <person name="Roe B."/>
            <person name="Binnewies T.T."/>
            <person name="Ussery D.W."/>
            <person name="D'Haeze W."/>
            <person name="Herder J.D."/>
            <person name="Gevers D."/>
            <person name="Vereecke D."/>
            <person name="Holsters M."/>
            <person name="Oyaizu H."/>
        </authorList>
    </citation>
    <scope>NUCLEOTIDE SEQUENCE [LARGE SCALE GENOMIC DNA]</scope>
    <source>
        <strain evidence="3">ATCC 43989 / DSM 5975 / JCM 20966 / LMG 6465 / NBRC 14845 / NCIMB 13405 / ORS 571</strain>
    </source>
</reference>
<accession>A8HWV8</accession>
<organism evidence="2 3">
    <name type="scientific">Azorhizobium caulinodans (strain ATCC 43989 / DSM 5975 / JCM 20966 / LMG 6465 / NBRC 14845 / NCIMB 13405 / ORS 571)</name>
    <dbReference type="NCBI Taxonomy" id="438753"/>
    <lineage>
        <taxon>Bacteria</taxon>
        <taxon>Pseudomonadati</taxon>
        <taxon>Pseudomonadota</taxon>
        <taxon>Alphaproteobacteria</taxon>
        <taxon>Hyphomicrobiales</taxon>
        <taxon>Xanthobacteraceae</taxon>
        <taxon>Azorhizobium</taxon>
    </lineage>
</organism>
<proteinExistence type="predicted"/>
<dbReference type="STRING" id="438753.AZC_1432"/>
<keyword evidence="3" id="KW-1185">Reference proteome</keyword>
<dbReference type="HOGENOM" id="CLU_1685241_0_0_5"/>
<keyword evidence="1" id="KW-0812">Transmembrane</keyword>
<dbReference type="EMBL" id="AP009384">
    <property type="protein sequence ID" value="BAF87430.1"/>
    <property type="molecule type" value="Genomic_DNA"/>
</dbReference>